<keyword evidence="1" id="KW-0812">Transmembrane</keyword>
<dbReference type="RefSeq" id="WP_377500589.1">
    <property type="nucleotide sequence ID" value="NZ_JBHMDO010000047.1"/>
</dbReference>
<sequence length="104" mass="11752">MSKKKALAGLIIPQIIYLLFVLVWIFVSIASVMMFDSPGSENHFGVWAIFLLIVAYPVGLIAGLILSWISFSRRRYKAALLWNCIPLLWVLPIGGFLIYANFFS</sequence>
<keyword evidence="1" id="KW-0472">Membrane</keyword>
<gene>
    <name evidence="2" type="ORF">ACFFSY_28495</name>
</gene>
<evidence type="ECO:0000313" key="2">
    <source>
        <dbReference type="EMBL" id="MFB9329899.1"/>
    </source>
</evidence>
<name>A0ABV5KXG9_9BACL</name>
<feature type="transmembrane region" description="Helical" evidence="1">
    <location>
        <begin position="44"/>
        <end position="68"/>
    </location>
</feature>
<protein>
    <submittedName>
        <fullName evidence="2">Uncharacterized protein</fullName>
    </submittedName>
</protein>
<feature type="transmembrane region" description="Helical" evidence="1">
    <location>
        <begin position="7"/>
        <end position="32"/>
    </location>
</feature>
<keyword evidence="1" id="KW-1133">Transmembrane helix</keyword>
<feature type="transmembrane region" description="Helical" evidence="1">
    <location>
        <begin position="80"/>
        <end position="102"/>
    </location>
</feature>
<comment type="caution">
    <text evidence="2">The sequence shown here is derived from an EMBL/GenBank/DDBJ whole genome shotgun (WGS) entry which is preliminary data.</text>
</comment>
<dbReference type="Proteomes" id="UP001589747">
    <property type="component" value="Unassembled WGS sequence"/>
</dbReference>
<organism evidence="2 3">
    <name type="scientific">Paenibacillus aurantiacus</name>
    <dbReference type="NCBI Taxonomy" id="1936118"/>
    <lineage>
        <taxon>Bacteria</taxon>
        <taxon>Bacillati</taxon>
        <taxon>Bacillota</taxon>
        <taxon>Bacilli</taxon>
        <taxon>Bacillales</taxon>
        <taxon>Paenibacillaceae</taxon>
        <taxon>Paenibacillus</taxon>
    </lineage>
</organism>
<reference evidence="2 3" key="1">
    <citation type="submission" date="2024-09" db="EMBL/GenBank/DDBJ databases">
        <authorList>
            <person name="Sun Q."/>
            <person name="Mori K."/>
        </authorList>
    </citation>
    <scope>NUCLEOTIDE SEQUENCE [LARGE SCALE GENOMIC DNA]</scope>
    <source>
        <strain evidence="2 3">TISTR 2452</strain>
    </source>
</reference>
<proteinExistence type="predicted"/>
<accession>A0ABV5KXG9</accession>
<evidence type="ECO:0000313" key="3">
    <source>
        <dbReference type="Proteomes" id="UP001589747"/>
    </source>
</evidence>
<dbReference type="EMBL" id="JBHMDO010000047">
    <property type="protein sequence ID" value="MFB9329899.1"/>
    <property type="molecule type" value="Genomic_DNA"/>
</dbReference>
<evidence type="ECO:0000256" key="1">
    <source>
        <dbReference type="SAM" id="Phobius"/>
    </source>
</evidence>
<keyword evidence="3" id="KW-1185">Reference proteome</keyword>